<evidence type="ECO:0008006" key="5">
    <source>
        <dbReference type="Google" id="ProtNLM"/>
    </source>
</evidence>
<dbReference type="PANTHER" id="PTHR10953">
    <property type="entry name" value="UBIQUITIN-ACTIVATING ENZYME E1"/>
    <property type="match status" value="1"/>
</dbReference>
<dbReference type="Gene3D" id="3.40.50.720">
    <property type="entry name" value="NAD(P)-binding Rossmann-like Domain"/>
    <property type="match status" value="1"/>
</dbReference>
<dbReference type="GO" id="GO:0006995">
    <property type="term" value="P:cellular response to nitrogen starvation"/>
    <property type="evidence" value="ECO:0007669"/>
    <property type="project" value="TreeGrafter"/>
</dbReference>
<dbReference type="InterPro" id="IPR042522">
    <property type="entry name" value="Atg7_N_1"/>
</dbReference>
<sequence>METEESILQFAPLQSFVSPSFWHKLTEIKTDFDRLNDEPKPICGYYSPREAKSCILEVDCTAFNSNFKEPKFCFKAHGTIYNKNTLENFKETDKTSLLQQEGLKLLEEFRTDIILEDPSRLARFFILSFAVSNYDVSRLNYCFADNAFLIFQDLKNYNYYYWFGFPSPLTSTLKLVDPVVKLRDIPEKESLMQEAFAMGGVECAGNFFILSVNEENKNCFALKEFVNKFKSLPESAVKDFYFCFADNSEYLEPSWVMRVYVAFLLYKCPFLLQQKLQFVGVRYDQDMNWNESQIWQVRQSIEADDYLKEFNNENVKFVGWELNRNRKLQPRMASMKESMDPTILAENSVNLNLKLMKWRLLPDLNLNILATTKCLLFGAGTLGCAVARMLLGWGFKHITFVDSGKVRFSNPVRQYLYTHQDACKENIMKSTIAAERVKEINPSVNSSGYVLNIPMPGHPIGERLKEQTIKDLSKLKDLAQQHDAFFLLTDSRESRWLPTLLGAAYQKIVINAALGFDSYLVQRHGSAKHVEKIGDTATEIQIDNLRCIKGEDLGCYFCNDVTAPGNVS</sequence>
<evidence type="ECO:0000313" key="3">
    <source>
        <dbReference type="EnsemblMetazoa" id="GAUT023364-PA"/>
    </source>
</evidence>
<proteinExistence type="predicted"/>
<dbReference type="GO" id="GO:0019779">
    <property type="term" value="F:Atg8 activating enzyme activity"/>
    <property type="evidence" value="ECO:0007669"/>
    <property type="project" value="TreeGrafter"/>
</dbReference>
<dbReference type="GO" id="GO:0032446">
    <property type="term" value="P:protein modification by small protein conjugation"/>
    <property type="evidence" value="ECO:0007669"/>
    <property type="project" value="TreeGrafter"/>
</dbReference>
<dbReference type="PANTHER" id="PTHR10953:SF3">
    <property type="entry name" value="UBIQUITIN-LIKE MODIFIER-ACTIVATING ENZYME ATG7"/>
    <property type="match status" value="1"/>
</dbReference>
<reference evidence="3" key="1">
    <citation type="submission" date="2020-05" db="UniProtKB">
        <authorList>
            <consortium name="EnsemblMetazoa"/>
        </authorList>
    </citation>
    <scope>IDENTIFICATION</scope>
    <source>
        <strain evidence="3">TTRI</strain>
    </source>
</reference>
<feature type="domain" description="Ubiquitin-like modifier-activating enzyme Atg7 N-terminal" evidence="2">
    <location>
        <begin position="8"/>
        <end position="130"/>
    </location>
</feature>
<keyword evidence="4" id="KW-1185">Reference proteome</keyword>
<dbReference type="GO" id="GO:0000407">
    <property type="term" value="C:phagophore assembly site"/>
    <property type="evidence" value="ECO:0007669"/>
    <property type="project" value="TreeGrafter"/>
</dbReference>
<dbReference type="VEuPathDB" id="VectorBase:GAUT023364"/>
<dbReference type="AlphaFoldDB" id="A0A1A9V252"/>
<dbReference type="GO" id="GO:0034727">
    <property type="term" value="P:piecemeal microautophagy of the nucleus"/>
    <property type="evidence" value="ECO:0007669"/>
    <property type="project" value="TreeGrafter"/>
</dbReference>
<dbReference type="Pfam" id="PF00899">
    <property type="entry name" value="ThiF"/>
    <property type="match status" value="1"/>
</dbReference>
<dbReference type="InterPro" id="IPR045886">
    <property type="entry name" value="ThiF/MoeB/HesA"/>
</dbReference>
<dbReference type="GO" id="GO:0019778">
    <property type="term" value="F:Atg12 activating enzyme activity"/>
    <property type="evidence" value="ECO:0007669"/>
    <property type="project" value="TreeGrafter"/>
</dbReference>
<evidence type="ECO:0000259" key="2">
    <source>
        <dbReference type="Pfam" id="PF16420"/>
    </source>
</evidence>
<dbReference type="STRING" id="7395.A0A1A9V252"/>
<evidence type="ECO:0000313" key="4">
    <source>
        <dbReference type="Proteomes" id="UP000078200"/>
    </source>
</evidence>
<name>A0A1A9V252_GLOAU</name>
<dbReference type="Pfam" id="PF16420">
    <property type="entry name" value="ATG7_N"/>
    <property type="match status" value="2"/>
</dbReference>
<dbReference type="Proteomes" id="UP000078200">
    <property type="component" value="Unassembled WGS sequence"/>
</dbReference>
<feature type="domain" description="THIF-type NAD/FAD binding fold" evidence="1">
    <location>
        <begin position="356"/>
        <end position="528"/>
    </location>
</feature>
<accession>A0A1A9V252</accession>
<protein>
    <recommendedName>
        <fullName evidence="5">Autophagy-related protein 7</fullName>
    </recommendedName>
</protein>
<feature type="domain" description="Ubiquitin-like modifier-activating enzyme Atg7 N-terminal" evidence="2">
    <location>
        <begin position="147"/>
        <end position="339"/>
    </location>
</feature>
<dbReference type="EnsemblMetazoa" id="GAUT023364-RA">
    <property type="protein sequence ID" value="GAUT023364-PA"/>
    <property type="gene ID" value="GAUT023364"/>
</dbReference>
<dbReference type="InterPro" id="IPR032197">
    <property type="entry name" value="Atg7_N"/>
</dbReference>
<dbReference type="InterPro" id="IPR000594">
    <property type="entry name" value="ThiF_NAD_FAD-bd"/>
</dbReference>
<dbReference type="SUPFAM" id="SSF69572">
    <property type="entry name" value="Activating enzymes of the ubiquitin-like proteins"/>
    <property type="match status" value="1"/>
</dbReference>
<dbReference type="GO" id="GO:0000422">
    <property type="term" value="P:autophagy of mitochondrion"/>
    <property type="evidence" value="ECO:0007669"/>
    <property type="project" value="TreeGrafter"/>
</dbReference>
<evidence type="ECO:0000259" key="1">
    <source>
        <dbReference type="Pfam" id="PF00899"/>
    </source>
</evidence>
<dbReference type="Gene3D" id="3.40.140.70">
    <property type="entry name" value="Ubiquitin-like modifier-activating enzyme ATG7 N-terminal domain"/>
    <property type="match status" value="1"/>
</dbReference>
<dbReference type="InterPro" id="IPR035985">
    <property type="entry name" value="Ubiquitin-activating_enz"/>
</dbReference>
<organism evidence="3 4">
    <name type="scientific">Glossina austeni</name>
    <name type="common">Savannah tsetse fly</name>
    <dbReference type="NCBI Taxonomy" id="7395"/>
    <lineage>
        <taxon>Eukaryota</taxon>
        <taxon>Metazoa</taxon>
        <taxon>Ecdysozoa</taxon>
        <taxon>Arthropoda</taxon>
        <taxon>Hexapoda</taxon>
        <taxon>Insecta</taxon>
        <taxon>Pterygota</taxon>
        <taxon>Neoptera</taxon>
        <taxon>Endopterygota</taxon>
        <taxon>Diptera</taxon>
        <taxon>Brachycera</taxon>
        <taxon>Muscomorpha</taxon>
        <taxon>Hippoboscoidea</taxon>
        <taxon>Glossinidae</taxon>
        <taxon>Glossina</taxon>
    </lineage>
</organism>
<dbReference type="GO" id="GO:0000045">
    <property type="term" value="P:autophagosome assembly"/>
    <property type="evidence" value="ECO:0007669"/>
    <property type="project" value="TreeGrafter"/>
</dbReference>